<name>A0A822ZRX4_NELNU</name>
<comment type="caution">
    <text evidence="1">The sequence shown here is derived from an EMBL/GenBank/DDBJ whole genome shotgun (WGS) entry which is preliminary data.</text>
</comment>
<dbReference type="AlphaFoldDB" id="A0A822ZRX4"/>
<dbReference type="Proteomes" id="UP000607653">
    <property type="component" value="Unassembled WGS sequence"/>
</dbReference>
<proteinExistence type="predicted"/>
<dbReference type="EMBL" id="DUZY01000007">
    <property type="protein sequence ID" value="DAD46301.1"/>
    <property type="molecule type" value="Genomic_DNA"/>
</dbReference>
<sequence>MRNPSYLIGKPIFRMSSIVAHGNVILQKGWFRKLKFGMKFGIQSNIIHRHTD</sequence>
<keyword evidence="2" id="KW-1185">Reference proteome</keyword>
<gene>
    <name evidence="1" type="ORF">HUJ06_004531</name>
</gene>
<organism evidence="1 2">
    <name type="scientific">Nelumbo nucifera</name>
    <name type="common">Sacred lotus</name>
    <dbReference type="NCBI Taxonomy" id="4432"/>
    <lineage>
        <taxon>Eukaryota</taxon>
        <taxon>Viridiplantae</taxon>
        <taxon>Streptophyta</taxon>
        <taxon>Embryophyta</taxon>
        <taxon>Tracheophyta</taxon>
        <taxon>Spermatophyta</taxon>
        <taxon>Magnoliopsida</taxon>
        <taxon>Proteales</taxon>
        <taxon>Nelumbonaceae</taxon>
        <taxon>Nelumbo</taxon>
    </lineage>
</organism>
<reference evidence="1 2" key="1">
    <citation type="journal article" date="2020" name="Mol. Biol. Evol.">
        <title>Distinct Expression and Methylation Patterns for Genes with Different Fates following a Single Whole-Genome Duplication in Flowering Plants.</title>
        <authorList>
            <person name="Shi T."/>
            <person name="Rahmani R.S."/>
            <person name="Gugger P.F."/>
            <person name="Wang M."/>
            <person name="Li H."/>
            <person name="Zhang Y."/>
            <person name="Li Z."/>
            <person name="Wang Q."/>
            <person name="Van de Peer Y."/>
            <person name="Marchal K."/>
            <person name="Chen J."/>
        </authorList>
    </citation>
    <scope>NUCLEOTIDE SEQUENCE [LARGE SCALE GENOMIC DNA]</scope>
    <source>
        <tissue evidence="1">Leaf</tissue>
    </source>
</reference>
<accession>A0A822ZRX4</accession>
<protein>
    <submittedName>
        <fullName evidence="1">Uncharacterized protein</fullName>
    </submittedName>
</protein>
<evidence type="ECO:0000313" key="2">
    <source>
        <dbReference type="Proteomes" id="UP000607653"/>
    </source>
</evidence>
<evidence type="ECO:0000313" key="1">
    <source>
        <dbReference type="EMBL" id="DAD46301.1"/>
    </source>
</evidence>